<dbReference type="Pfam" id="PF00702">
    <property type="entry name" value="Hydrolase"/>
    <property type="match status" value="1"/>
</dbReference>
<dbReference type="Proteomes" id="UP000647172">
    <property type="component" value="Unassembled WGS sequence"/>
</dbReference>
<dbReference type="SFLD" id="SFLDS00003">
    <property type="entry name" value="Haloacid_Dehalogenase"/>
    <property type="match status" value="1"/>
</dbReference>
<dbReference type="SFLD" id="SFLDG01129">
    <property type="entry name" value="C1.5:_HAD__Beta-PGM__Phosphata"/>
    <property type="match status" value="1"/>
</dbReference>
<dbReference type="NCBIfam" id="TIGR01509">
    <property type="entry name" value="HAD-SF-IA-v3"/>
    <property type="match status" value="1"/>
</dbReference>
<proteinExistence type="predicted"/>
<comment type="caution">
    <text evidence="1">The sequence shown here is derived from an EMBL/GenBank/DDBJ whole genome shotgun (WGS) entry which is preliminary data.</text>
</comment>
<dbReference type="InterPro" id="IPR036412">
    <property type="entry name" value="HAD-like_sf"/>
</dbReference>
<dbReference type="PRINTS" id="PR00413">
    <property type="entry name" value="HADHALOGNASE"/>
</dbReference>
<name>A0A919JIU7_9ACTN</name>
<dbReference type="Gene3D" id="3.40.50.1000">
    <property type="entry name" value="HAD superfamily/HAD-like"/>
    <property type="match status" value="1"/>
</dbReference>
<dbReference type="PANTHER" id="PTHR46191">
    <property type="match status" value="1"/>
</dbReference>
<evidence type="ECO:0000313" key="2">
    <source>
        <dbReference type="Proteomes" id="UP000647172"/>
    </source>
</evidence>
<accession>A0A919JIU7</accession>
<dbReference type="InterPro" id="IPR023214">
    <property type="entry name" value="HAD_sf"/>
</dbReference>
<reference evidence="1" key="1">
    <citation type="submission" date="2021-01" db="EMBL/GenBank/DDBJ databases">
        <title>Whole genome shotgun sequence of Actinoplanes nipponensis NBRC 14063.</title>
        <authorList>
            <person name="Komaki H."/>
            <person name="Tamura T."/>
        </authorList>
    </citation>
    <scope>NUCLEOTIDE SEQUENCE</scope>
    <source>
        <strain evidence="1">NBRC 14063</strain>
    </source>
</reference>
<dbReference type="PANTHER" id="PTHR46191:SF2">
    <property type="entry name" value="HALOACID DEHALOGENASE-LIKE HYDROLASE DOMAIN-CONTAINING PROTEIN 3"/>
    <property type="match status" value="1"/>
</dbReference>
<organism evidence="1 2">
    <name type="scientific">Actinoplanes nipponensis</name>
    <dbReference type="NCBI Taxonomy" id="135950"/>
    <lineage>
        <taxon>Bacteria</taxon>
        <taxon>Bacillati</taxon>
        <taxon>Actinomycetota</taxon>
        <taxon>Actinomycetes</taxon>
        <taxon>Micromonosporales</taxon>
        <taxon>Micromonosporaceae</taxon>
        <taxon>Actinoplanes</taxon>
    </lineage>
</organism>
<sequence>MHSVNPSGEWYSMPAFQAVVFDFFGTLTRSVRRGPQHADIARALGCDPDAVLSVLDRTFQVRARGHLGSAEATLRWVTEQAGGHPRTSQLKAAVPARVDALKADTRLRADAESVLTAIKARGLRTALISDCTHELPAFLPGLSIAPLLDVNVFSVEVGRCKPDPLIYLEACRRLRVAPEECLYIGDGGSRELTGAAAVGMTAVRLAATDLADHLVFDSDEDFVGPSVASLSGVLDLLDRQPALA</sequence>
<evidence type="ECO:0008006" key="3">
    <source>
        <dbReference type="Google" id="ProtNLM"/>
    </source>
</evidence>
<dbReference type="SUPFAM" id="SSF56784">
    <property type="entry name" value="HAD-like"/>
    <property type="match status" value="1"/>
</dbReference>
<keyword evidence="2" id="KW-1185">Reference proteome</keyword>
<evidence type="ECO:0000313" key="1">
    <source>
        <dbReference type="EMBL" id="GIE50252.1"/>
    </source>
</evidence>
<dbReference type="AlphaFoldDB" id="A0A919JIU7"/>
<protein>
    <recommendedName>
        <fullName evidence="3">Hydrolase of the HAD superfamily</fullName>
    </recommendedName>
</protein>
<gene>
    <name evidence="1" type="ORF">Ani05nite_37860</name>
</gene>
<dbReference type="EMBL" id="BOMQ01000046">
    <property type="protein sequence ID" value="GIE50252.1"/>
    <property type="molecule type" value="Genomic_DNA"/>
</dbReference>
<dbReference type="InterPro" id="IPR006439">
    <property type="entry name" value="HAD-SF_hydro_IA"/>
</dbReference>
<dbReference type="InterPro" id="IPR051828">
    <property type="entry name" value="HAD-like_hydrolase_domain"/>
</dbReference>